<comment type="similarity">
    <text evidence="1 4">Belongs to the aldehyde dehydrogenase family.</text>
</comment>
<dbReference type="AlphaFoldDB" id="A0A7W3JUA7"/>
<evidence type="ECO:0000259" key="5">
    <source>
        <dbReference type="Pfam" id="PF00171"/>
    </source>
</evidence>
<dbReference type="InterPro" id="IPR016162">
    <property type="entry name" value="Ald_DH_N"/>
</dbReference>
<dbReference type="Gene3D" id="3.40.309.10">
    <property type="entry name" value="Aldehyde Dehydrogenase, Chain A, domain 2"/>
    <property type="match status" value="1"/>
</dbReference>
<dbReference type="RefSeq" id="WP_182484809.1">
    <property type="nucleotide sequence ID" value="NZ_JACGWU010000004.1"/>
</dbReference>
<dbReference type="EC" id="1.2.1.54" evidence="6"/>
<accession>A0A7W3JUA7</accession>
<evidence type="ECO:0000256" key="3">
    <source>
        <dbReference type="PROSITE-ProRule" id="PRU10007"/>
    </source>
</evidence>
<dbReference type="Gene3D" id="3.40.605.10">
    <property type="entry name" value="Aldehyde Dehydrogenase, Chain A, domain 1"/>
    <property type="match status" value="1"/>
</dbReference>
<dbReference type="FunFam" id="3.40.309.10:FF:000012">
    <property type="entry name" value="Betaine aldehyde dehydrogenase"/>
    <property type="match status" value="1"/>
</dbReference>
<evidence type="ECO:0000313" key="7">
    <source>
        <dbReference type="Proteomes" id="UP000524237"/>
    </source>
</evidence>
<dbReference type="CDD" id="cd07112">
    <property type="entry name" value="ALDH_GABALDH-PuuC"/>
    <property type="match status" value="1"/>
</dbReference>
<evidence type="ECO:0000256" key="4">
    <source>
        <dbReference type="RuleBase" id="RU003345"/>
    </source>
</evidence>
<dbReference type="Pfam" id="PF00171">
    <property type="entry name" value="Aldedh"/>
    <property type="match status" value="1"/>
</dbReference>
<feature type="active site" evidence="3">
    <location>
        <position position="265"/>
    </location>
</feature>
<protein>
    <submittedName>
        <fullName evidence="6">Gamma-glutamyl-gamma-aminobutyraldehyde dehydrogenase/4-guanidinobutyraldehyde dehydrogenase/NAD-dependent aldehyde dehydrogenase</fullName>
        <ecNumber evidence="6">1.2.1.-</ecNumber>
        <ecNumber evidence="6">1.2.1.54</ecNumber>
    </submittedName>
</protein>
<dbReference type="FunFam" id="3.40.605.10:FF:000001">
    <property type="entry name" value="Aldehyde dehydrogenase 1"/>
    <property type="match status" value="1"/>
</dbReference>
<dbReference type="Proteomes" id="UP000524237">
    <property type="component" value="Unassembled WGS sequence"/>
</dbReference>
<proteinExistence type="inferred from homology"/>
<evidence type="ECO:0000256" key="2">
    <source>
        <dbReference type="ARBA" id="ARBA00023002"/>
    </source>
</evidence>
<evidence type="ECO:0000313" key="6">
    <source>
        <dbReference type="EMBL" id="MBA8829371.1"/>
    </source>
</evidence>
<dbReference type="PROSITE" id="PS00687">
    <property type="entry name" value="ALDEHYDE_DEHYDR_GLU"/>
    <property type="match status" value="1"/>
</dbReference>
<organism evidence="6 7">
    <name type="scientific">Alpinimonas psychrophila</name>
    <dbReference type="NCBI Taxonomy" id="748908"/>
    <lineage>
        <taxon>Bacteria</taxon>
        <taxon>Bacillati</taxon>
        <taxon>Actinomycetota</taxon>
        <taxon>Actinomycetes</taxon>
        <taxon>Micrococcales</taxon>
        <taxon>Microbacteriaceae</taxon>
        <taxon>Alpinimonas</taxon>
    </lineage>
</organism>
<reference evidence="6 7" key="1">
    <citation type="submission" date="2020-07" db="EMBL/GenBank/DDBJ databases">
        <title>Sequencing the genomes of 1000 actinobacteria strains.</title>
        <authorList>
            <person name="Klenk H.-P."/>
        </authorList>
    </citation>
    <scope>NUCLEOTIDE SEQUENCE [LARGE SCALE GENOMIC DNA]</scope>
    <source>
        <strain evidence="6 7">DSM 23737</strain>
    </source>
</reference>
<dbReference type="InterPro" id="IPR016161">
    <property type="entry name" value="Ald_DH/histidinol_DH"/>
</dbReference>
<dbReference type="InterPro" id="IPR015590">
    <property type="entry name" value="Aldehyde_DH_dom"/>
</dbReference>
<dbReference type="InterPro" id="IPR029510">
    <property type="entry name" value="Ald_DH_CS_GLU"/>
</dbReference>
<keyword evidence="2 4" id="KW-0560">Oxidoreductase</keyword>
<keyword evidence="7" id="KW-1185">Reference proteome</keyword>
<dbReference type="EMBL" id="JACGWU010000004">
    <property type="protein sequence ID" value="MBA8829371.1"/>
    <property type="molecule type" value="Genomic_DNA"/>
</dbReference>
<dbReference type="InterPro" id="IPR016163">
    <property type="entry name" value="Ald_DH_C"/>
</dbReference>
<dbReference type="SUPFAM" id="SSF53720">
    <property type="entry name" value="ALDH-like"/>
    <property type="match status" value="1"/>
</dbReference>
<name>A0A7W3JUA7_9MICO</name>
<dbReference type="GO" id="GO:0047107">
    <property type="term" value="F:gamma-guanidinobutyraldehyde dehydrogenase (NAD+) activity"/>
    <property type="evidence" value="ECO:0007669"/>
    <property type="project" value="UniProtKB-EC"/>
</dbReference>
<feature type="domain" description="Aldehyde dehydrogenase" evidence="5">
    <location>
        <begin position="26"/>
        <end position="493"/>
    </location>
</feature>
<evidence type="ECO:0000256" key="1">
    <source>
        <dbReference type="ARBA" id="ARBA00009986"/>
    </source>
</evidence>
<sequence>MDTRQDWITRANALSPKNDLFISGAFVPAESGDRFDTIAPRDGTVITTVARGQVEDVDRAVRSAASAFDSGVWSRSDPRHRQQVLSAFSDLILEHREELALLESLESGHPIGDALNVDVPTAARTFRWYAEALDKVYDEVAPTPRSAMATISREPLGVIGAVVPWNYPLIITSWKVAPALAAGNSVVLKPAENTNLSALRLAELAHEAGIPAGVFNVVTGLGNEAGQALGRHPLVDKITFTGSPAVGRLFQTYAGESNGKQVALELGGKSPHIVRADVQDLEACATAIAWGIFYNAGQTCHAGSRLLVHESIHDELLAAIIRVGSSLVLGDPLDPATQVSAIVSERQLERVLGYFDVARQENASFAMGGKRITPAEGLESGFFIAPTILDHVDNAGRIGQEEIFGPVLAVSTFSSDAEALALANDSEYGLAASVWTQDITLGHQLARSIRAGTVWINTFDVSDVIVPFGGFKNSGFGRDRSLHALDAYSALKTTWLHLGPDVLS</sequence>
<gene>
    <name evidence="6" type="ORF">FB555_001476</name>
</gene>
<dbReference type="EC" id="1.2.1.-" evidence="6"/>
<dbReference type="PANTHER" id="PTHR11699">
    <property type="entry name" value="ALDEHYDE DEHYDROGENASE-RELATED"/>
    <property type="match status" value="1"/>
</dbReference>
<comment type="caution">
    <text evidence="6">The sequence shown here is derived from an EMBL/GenBank/DDBJ whole genome shotgun (WGS) entry which is preliminary data.</text>
</comment>